<dbReference type="PANTHER" id="PTHR31373:SF27">
    <property type="entry name" value="TROVE DOMAIN-CONTAINING PROTEIN"/>
    <property type="match status" value="1"/>
</dbReference>
<protein>
    <recommendedName>
        <fullName evidence="1">DUF7788 domain-containing protein</fullName>
    </recommendedName>
</protein>
<name>A0AAD8J091_9APIA</name>
<evidence type="ECO:0000313" key="2">
    <source>
        <dbReference type="EMBL" id="KAK1395304.1"/>
    </source>
</evidence>
<proteinExistence type="predicted"/>
<dbReference type="Proteomes" id="UP001237642">
    <property type="component" value="Unassembled WGS sequence"/>
</dbReference>
<comment type="caution">
    <text evidence="2">The sequence shown here is derived from an EMBL/GenBank/DDBJ whole genome shotgun (WGS) entry which is preliminary data.</text>
</comment>
<dbReference type="InterPro" id="IPR056690">
    <property type="entry name" value="DUF7788"/>
</dbReference>
<dbReference type="EMBL" id="JAUIZM010000003">
    <property type="protein sequence ID" value="KAK1395304.1"/>
    <property type="molecule type" value="Genomic_DNA"/>
</dbReference>
<keyword evidence="3" id="KW-1185">Reference proteome</keyword>
<dbReference type="Pfam" id="PF25043">
    <property type="entry name" value="DUF7788"/>
    <property type="match status" value="1"/>
</dbReference>
<dbReference type="PIRSF" id="PIRSF015417">
    <property type="entry name" value="T31B5_30_vWA"/>
    <property type="match status" value="1"/>
</dbReference>
<accession>A0AAD8J091</accession>
<dbReference type="AlphaFoldDB" id="A0AAD8J091"/>
<evidence type="ECO:0000259" key="1">
    <source>
        <dbReference type="Pfam" id="PF25043"/>
    </source>
</evidence>
<sequence>MFPQLHLIEGSTFREKTQLMRYMTINMNTDFQKVFDKILEVAVGAKLSEDQMIQRVFVFSDMEFDQASLNPWETDYMVIQRKFRESGYEKVPEIVFWKLKNSSATPVKATQKRVATLIRNRTYNLD</sequence>
<reference evidence="2" key="2">
    <citation type="submission" date="2023-05" db="EMBL/GenBank/DDBJ databases">
        <authorList>
            <person name="Schelkunov M.I."/>
        </authorList>
    </citation>
    <scope>NUCLEOTIDE SEQUENCE</scope>
    <source>
        <strain evidence="2">Hsosn_3</strain>
        <tissue evidence="2">Leaf</tissue>
    </source>
</reference>
<evidence type="ECO:0000313" key="3">
    <source>
        <dbReference type="Proteomes" id="UP001237642"/>
    </source>
</evidence>
<dbReference type="InterPro" id="IPR011205">
    <property type="entry name" value="UCP015417_vWA"/>
</dbReference>
<dbReference type="PANTHER" id="PTHR31373">
    <property type="entry name" value="OS06G0652100 PROTEIN"/>
    <property type="match status" value="1"/>
</dbReference>
<gene>
    <name evidence="2" type="ORF">POM88_014360</name>
</gene>
<feature type="domain" description="DUF7788" evidence="1">
    <location>
        <begin position="3"/>
        <end position="116"/>
    </location>
</feature>
<reference evidence="2" key="1">
    <citation type="submission" date="2023-02" db="EMBL/GenBank/DDBJ databases">
        <title>Genome of toxic invasive species Heracleum sosnowskyi carries increased number of genes despite the absence of recent whole-genome duplications.</title>
        <authorList>
            <person name="Schelkunov M."/>
            <person name="Shtratnikova V."/>
            <person name="Makarenko M."/>
            <person name="Klepikova A."/>
            <person name="Omelchenko D."/>
            <person name="Novikova G."/>
            <person name="Obukhova E."/>
            <person name="Bogdanov V."/>
            <person name="Penin A."/>
            <person name="Logacheva M."/>
        </authorList>
    </citation>
    <scope>NUCLEOTIDE SEQUENCE</scope>
    <source>
        <strain evidence="2">Hsosn_3</strain>
        <tissue evidence="2">Leaf</tissue>
    </source>
</reference>
<organism evidence="2 3">
    <name type="scientific">Heracleum sosnowskyi</name>
    <dbReference type="NCBI Taxonomy" id="360622"/>
    <lineage>
        <taxon>Eukaryota</taxon>
        <taxon>Viridiplantae</taxon>
        <taxon>Streptophyta</taxon>
        <taxon>Embryophyta</taxon>
        <taxon>Tracheophyta</taxon>
        <taxon>Spermatophyta</taxon>
        <taxon>Magnoliopsida</taxon>
        <taxon>eudicotyledons</taxon>
        <taxon>Gunneridae</taxon>
        <taxon>Pentapetalae</taxon>
        <taxon>asterids</taxon>
        <taxon>campanulids</taxon>
        <taxon>Apiales</taxon>
        <taxon>Apiaceae</taxon>
        <taxon>Apioideae</taxon>
        <taxon>apioid superclade</taxon>
        <taxon>Tordylieae</taxon>
        <taxon>Tordyliinae</taxon>
        <taxon>Heracleum</taxon>
    </lineage>
</organism>